<sequence length="68" mass="7876">MTHSIFIRSLGSFGDRQPRMLAYDITSRVEAETLARNIATAYHDHGLNPATEVYWFRYNGSVHEIYVE</sequence>
<dbReference type="RefSeq" id="WP_150965366.1">
    <property type="nucleotide sequence ID" value="NZ_VZZJ01000019.1"/>
</dbReference>
<evidence type="ECO:0000313" key="1">
    <source>
        <dbReference type="EMBL" id="KAB1071527.1"/>
    </source>
</evidence>
<dbReference type="EMBL" id="VZZJ01000019">
    <property type="protein sequence ID" value="KAB1071527.1"/>
    <property type="molecule type" value="Genomic_DNA"/>
</dbReference>
<gene>
    <name evidence="1" type="ORF">F6X51_19660</name>
</gene>
<comment type="caution">
    <text evidence="1">The sequence shown here is derived from an EMBL/GenBank/DDBJ whole genome shotgun (WGS) entry which is preliminary data.</text>
</comment>
<organism evidence="1 2">
    <name type="scientific">Methylobacterium planeticum</name>
    <dbReference type="NCBI Taxonomy" id="2615211"/>
    <lineage>
        <taxon>Bacteria</taxon>
        <taxon>Pseudomonadati</taxon>
        <taxon>Pseudomonadota</taxon>
        <taxon>Alphaproteobacteria</taxon>
        <taxon>Hyphomicrobiales</taxon>
        <taxon>Methylobacteriaceae</taxon>
        <taxon>Methylobacterium</taxon>
    </lineage>
</organism>
<proteinExistence type="predicted"/>
<evidence type="ECO:0000313" key="2">
    <source>
        <dbReference type="Proteomes" id="UP000441523"/>
    </source>
</evidence>
<accession>A0A6N6MSE1</accession>
<reference evidence="1 2" key="1">
    <citation type="submission" date="2019-09" db="EMBL/GenBank/DDBJ databases">
        <title>YIM 132548 draft genome.</title>
        <authorList>
            <person name="Jiang L."/>
        </authorList>
    </citation>
    <scope>NUCLEOTIDE SEQUENCE [LARGE SCALE GENOMIC DNA]</scope>
    <source>
        <strain evidence="1 2">YIM 132548</strain>
    </source>
</reference>
<dbReference type="AlphaFoldDB" id="A0A6N6MSE1"/>
<name>A0A6N6MSE1_9HYPH</name>
<dbReference type="Proteomes" id="UP000441523">
    <property type="component" value="Unassembled WGS sequence"/>
</dbReference>
<keyword evidence="2" id="KW-1185">Reference proteome</keyword>
<protein>
    <submittedName>
        <fullName evidence="1">Uncharacterized protein</fullName>
    </submittedName>
</protein>